<keyword evidence="2" id="KW-1185">Reference proteome</keyword>
<evidence type="ECO:0000313" key="1">
    <source>
        <dbReference type="EMBL" id="GFO25969.1"/>
    </source>
</evidence>
<sequence length="156" mass="17566">MPATEEQSTVKALLSDITDHCENIIANAKTCVQGDVEKFVSKDISKLFQLVGVYKNAFQRLKVNSKRELEEIVSHFFRCDEIREKFDYLLDSEQAWDDFLQEVDSQLVVSDTKPLVEGEPGPNDTSVVDARTGQTTTLEEFLGSGPLVLVLLRHFA</sequence>
<organism evidence="1 2">
    <name type="scientific">Plakobranchus ocellatus</name>
    <dbReference type="NCBI Taxonomy" id="259542"/>
    <lineage>
        <taxon>Eukaryota</taxon>
        <taxon>Metazoa</taxon>
        <taxon>Spiralia</taxon>
        <taxon>Lophotrochozoa</taxon>
        <taxon>Mollusca</taxon>
        <taxon>Gastropoda</taxon>
        <taxon>Heterobranchia</taxon>
        <taxon>Euthyneura</taxon>
        <taxon>Panpulmonata</taxon>
        <taxon>Sacoglossa</taxon>
        <taxon>Placobranchoidea</taxon>
        <taxon>Plakobranchidae</taxon>
        <taxon>Plakobranchus</taxon>
    </lineage>
</organism>
<accession>A0AAV4C0C2</accession>
<comment type="caution">
    <text evidence="1">The sequence shown here is derived from an EMBL/GenBank/DDBJ whole genome shotgun (WGS) entry which is preliminary data.</text>
</comment>
<dbReference type="AlphaFoldDB" id="A0AAV4C0C2"/>
<dbReference type="Proteomes" id="UP000735302">
    <property type="component" value="Unassembled WGS sequence"/>
</dbReference>
<reference evidence="1 2" key="1">
    <citation type="journal article" date="2021" name="Elife">
        <title>Chloroplast acquisition without the gene transfer in kleptoplastic sea slugs, Plakobranchus ocellatus.</title>
        <authorList>
            <person name="Maeda T."/>
            <person name="Takahashi S."/>
            <person name="Yoshida T."/>
            <person name="Shimamura S."/>
            <person name="Takaki Y."/>
            <person name="Nagai Y."/>
            <person name="Toyoda A."/>
            <person name="Suzuki Y."/>
            <person name="Arimoto A."/>
            <person name="Ishii H."/>
            <person name="Satoh N."/>
            <person name="Nishiyama T."/>
            <person name="Hasebe M."/>
            <person name="Maruyama T."/>
            <person name="Minagawa J."/>
            <person name="Obokata J."/>
            <person name="Shigenobu S."/>
        </authorList>
    </citation>
    <scope>NUCLEOTIDE SEQUENCE [LARGE SCALE GENOMIC DNA]</scope>
</reference>
<protein>
    <submittedName>
        <fullName evidence="1">Selenoprotein l</fullName>
    </submittedName>
</protein>
<proteinExistence type="predicted"/>
<gene>
    <name evidence="1" type="ORF">PoB_005247400</name>
</gene>
<name>A0AAV4C0C2_9GAST</name>
<dbReference type="EMBL" id="BLXT01005778">
    <property type="protein sequence ID" value="GFO25969.1"/>
    <property type="molecule type" value="Genomic_DNA"/>
</dbReference>
<evidence type="ECO:0000313" key="2">
    <source>
        <dbReference type="Proteomes" id="UP000735302"/>
    </source>
</evidence>